<dbReference type="OrthoDB" id="3373764at2"/>
<organism evidence="5 6">
    <name type="scientific">Cryobacterium zongtaii</name>
    <dbReference type="NCBI Taxonomy" id="1259217"/>
    <lineage>
        <taxon>Bacteria</taxon>
        <taxon>Bacillati</taxon>
        <taxon>Actinomycetota</taxon>
        <taxon>Actinomycetes</taxon>
        <taxon>Micrococcales</taxon>
        <taxon>Microbacteriaceae</taxon>
        <taxon>Cryobacterium</taxon>
    </lineage>
</organism>
<dbReference type="PANTHER" id="PTHR20842:SF0">
    <property type="entry name" value="ALPHA-ASPARTYL DIPEPTIDASE"/>
    <property type="match status" value="1"/>
</dbReference>
<evidence type="ECO:0000256" key="1">
    <source>
        <dbReference type="ARBA" id="ARBA00006534"/>
    </source>
</evidence>
<gene>
    <name evidence="5" type="ORF">C3B59_05600</name>
</gene>
<evidence type="ECO:0000256" key="2">
    <source>
        <dbReference type="ARBA" id="ARBA00022670"/>
    </source>
</evidence>
<accession>A0A2S3ZLS9</accession>
<dbReference type="AlphaFoldDB" id="A0A2S3ZLS9"/>
<dbReference type="Proteomes" id="UP000237104">
    <property type="component" value="Unassembled WGS sequence"/>
</dbReference>
<proteinExistence type="inferred from homology"/>
<dbReference type="RefSeq" id="WP_103430409.1">
    <property type="nucleotide sequence ID" value="NZ_PPXF01000021.1"/>
</dbReference>
<evidence type="ECO:0000313" key="6">
    <source>
        <dbReference type="Proteomes" id="UP000237104"/>
    </source>
</evidence>
<dbReference type="Gene3D" id="3.40.50.880">
    <property type="match status" value="1"/>
</dbReference>
<dbReference type="GO" id="GO:0006508">
    <property type="term" value="P:proteolysis"/>
    <property type="evidence" value="ECO:0007669"/>
    <property type="project" value="UniProtKB-KW"/>
</dbReference>
<sequence>MKLLLLSRFLGAVPGFLSTLKSDSLSDVRIAYINDAAKPLGDAPFVERERLQLQSLGYTLVPLTIGDGTAADFFAALDTVDAVYVAGGMADCLMAVLRSTGADEVLIERVRAGLPYIGASAGAVIMGKSIDTAIALDGHTDGTSLDDLSGLGLVDAVILPHADGQLPPYPPEAIAAVARRLDGMLGLTMLPDDAALLVENRNVRMVASPATA</sequence>
<dbReference type="GO" id="GO:0008236">
    <property type="term" value="F:serine-type peptidase activity"/>
    <property type="evidence" value="ECO:0007669"/>
    <property type="project" value="UniProtKB-KW"/>
</dbReference>
<dbReference type="InterPro" id="IPR029062">
    <property type="entry name" value="Class_I_gatase-like"/>
</dbReference>
<evidence type="ECO:0000256" key="4">
    <source>
        <dbReference type="ARBA" id="ARBA00022825"/>
    </source>
</evidence>
<dbReference type="InterPro" id="IPR005320">
    <property type="entry name" value="Peptidase_S51"/>
</dbReference>
<dbReference type="PANTHER" id="PTHR20842">
    <property type="entry name" value="PROTEASE S51 ALPHA-ASPARTYL DIPEPTIDASE"/>
    <property type="match status" value="1"/>
</dbReference>
<evidence type="ECO:0000256" key="3">
    <source>
        <dbReference type="ARBA" id="ARBA00022801"/>
    </source>
</evidence>
<dbReference type="SUPFAM" id="SSF52317">
    <property type="entry name" value="Class I glutamine amidotransferase-like"/>
    <property type="match status" value="1"/>
</dbReference>
<reference evidence="5 6" key="1">
    <citation type="submission" date="2018-01" db="EMBL/GenBank/DDBJ databases">
        <title>Cryobacterium sp. nov., from glaciers in China.</title>
        <authorList>
            <person name="Liu Q."/>
            <person name="Xin Y.-H."/>
        </authorList>
    </citation>
    <scope>NUCLEOTIDE SEQUENCE [LARGE SCALE GENOMIC DNA]</scope>
    <source>
        <strain evidence="5 6">TMB1-8</strain>
    </source>
</reference>
<dbReference type="Pfam" id="PF03575">
    <property type="entry name" value="Peptidase_S51"/>
    <property type="match status" value="1"/>
</dbReference>
<protein>
    <submittedName>
        <fullName evidence="5">Peptidase S51 dipeptidase E</fullName>
    </submittedName>
</protein>
<comment type="caution">
    <text evidence="5">The sequence shown here is derived from an EMBL/GenBank/DDBJ whole genome shotgun (WGS) entry which is preliminary data.</text>
</comment>
<keyword evidence="2" id="KW-0645">Protease</keyword>
<dbReference type="EMBL" id="PPXF01000021">
    <property type="protein sequence ID" value="POH69462.1"/>
    <property type="molecule type" value="Genomic_DNA"/>
</dbReference>
<keyword evidence="4" id="KW-0720">Serine protease</keyword>
<comment type="similarity">
    <text evidence="1">Belongs to the peptidase S51 family.</text>
</comment>
<evidence type="ECO:0000313" key="5">
    <source>
        <dbReference type="EMBL" id="POH69462.1"/>
    </source>
</evidence>
<keyword evidence="3" id="KW-0378">Hydrolase</keyword>
<name>A0A2S3ZLS9_9MICO</name>